<keyword evidence="4" id="KW-1003">Cell membrane</keyword>
<feature type="transmembrane region" description="Helical" evidence="8">
    <location>
        <begin position="21"/>
        <end position="41"/>
    </location>
</feature>
<proteinExistence type="inferred from homology"/>
<dbReference type="InterPro" id="IPR000522">
    <property type="entry name" value="ABC_transptr_permease_BtuC"/>
</dbReference>
<protein>
    <submittedName>
        <fullName evidence="9">Achromobactin transport system permease protein CbrC</fullName>
    </submittedName>
    <submittedName>
        <fullName evidence="10">Iron complex transport system permease protein</fullName>
    </submittedName>
</protein>
<dbReference type="PANTHER" id="PTHR30472">
    <property type="entry name" value="FERRIC ENTEROBACTIN TRANSPORT SYSTEM PERMEASE PROTEIN"/>
    <property type="match status" value="1"/>
</dbReference>
<dbReference type="CDD" id="cd06550">
    <property type="entry name" value="TM_ABC_iron-siderophores_like"/>
    <property type="match status" value="1"/>
</dbReference>
<evidence type="ECO:0000313" key="12">
    <source>
        <dbReference type="Proteomes" id="UP000324170"/>
    </source>
</evidence>
<feature type="transmembrane region" description="Helical" evidence="8">
    <location>
        <begin position="105"/>
        <end position="124"/>
    </location>
</feature>
<sequence length="343" mass="35885">MRESVTLRLGRYSRRVDVSALWRLGLAVLTFLLVMLVSLSLGKIPLTPVGVFRALFSGDQGGIPFIVGQLRFPRILLAALVGAGLGMAGLILQFLVRNPLASPDLLGITSGAGAAAVIYLSFFSMTFGSAGLPVAAMVGAAVAVAAVYLLSWHRGVSPLNLVLTGVGVSALLTAVSTFVLVFSPLTTTLSAYVWLTGSVYGATWQDVRSLGIWWLGYLPALFLLSRHVVVQQLDDGLAIGIGARVQLQRAMLLLLSVALAGVAIAHGGAMAFVGLIAPHIARQLVGAGFVGQAVMTALCGAMLVMLADIVGRVIFLPADLPAGIFVAALGTPFFLWLLIKQCH</sequence>
<feature type="transmembrane region" description="Helical" evidence="8">
    <location>
        <begin position="322"/>
        <end position="339"/>
    </location>
</feature>
<accession>A0A068QUY1</accession>
<keyword evidence="3" id="KW-0813">Transport</keyword>
<dbReference type="Proteomes" id="UP000324170">
    <property type="component" value="Unassembled WGS sequence"/>
</dbReference>
<feature type="transmembrane region" description="Helical" evidence="8">
    <location>
        <begin position="162"/>
        <end position="185"/>
    </location>
</feature>
<evidence type="ECO:0000256" key="4">
    <source>
        <dbReference type="ARBA" id="ARBA00022475"/>
    </source>
</evidence>
<keyword evidence="5 8" id="KW-0812">Transmembrane</keyword>
<dbReference type="EMBL" id="FO704550">
    <property type="protein sequence ID" value="CDG17670.1"/>
    <property type="molecule type" value="Genomic_DNA"/>
</dbReference>
<organism evidence="9 11">
    <name type="scientific">Xenorhabdus doucetiae</name>
    <dbReference type="NCBI Taxonomy" id="351671"/>
    <lineage>
        <taxon>Bacteria</taxon>
        <taxon>Pseudomonadati</taxon>
        <taxon>Pseudomonadota</taxon>
        <taxon>Gammaproteobacteria</taxon>
        <taxon>Enterobacterales</taxon>
        <taxon>Morganellaceae</taxon>
        <taxon>Xenorhabdus</taxon>
    </lineage>
</organism>
<comment type="subcellular location">
    <subcellularLocation>
        <location evidence="1">Cell membrane</location>
        <topology evidence="1">Multi-pass membrane protein</topology>
    </subcellularLocation>
</comment>
<evidence type="ECO:0000256" key="8">
    <source>
        <dbReference type="SAM" id="Phobius"/>
    </source>
</evidence>
<comment type="similarity">
    <text evidence="2">Belongs to the binding-protein-dependent transport system permease family. FecCD subfamily.</text>
</comment>
<dbReference type="PANTHER" id="PTHR30472:SF24">
    <property type="entry name" value="FERRIC ENTEROBACTIN TRANSPORT SYSTEM PERMEASE PROTEIN FEPG"/>
    <property type="match status" value="1"/>
</dbReference>
<evidence type="ECO:0000256" key="1">
    <source>
        <dbReference type="ARBA" id="ARBA00004651"/>
    </source>
</evidence>
<dbReference type="Proteomes" id="UP000032721">
    <property type="component" value="Chromosome"/>
</dbReference>
<dbReference type="GO" id="GO:0005886">
    <property type="term" value="C:plasma membrane"/>
    <property type="evidence" value="ECO:0007669"/>
    <property type="project" value="UniProtKB-SubCell"/>
</dbReference>
<dbReference type="RefSeq" id="WP_045970527.1">
    <property type="nucleotide sequence ID" value="NZ_CAWMED010000001.1"/>
</dbReference>
<dbReference type="InterPro" id="IPR037294">
    <property type="entry name" value="ABC_BtuC-like"/>
</dbReference>
<keyword evidence="7 8" id="KW-0472">Membrane</keyword>
<evidence type="ECO:0000256" key="3">
    <source>
        <dbReference type="ARBA" id="ARBA00022448"/>
    </source>
</evidence>
<dbReference type="Gene3D" id="1.10.3470.10">
    <property type="entry name" value="ABC transporter involved in vitamin B12 uptake, BtuC"/>
    <property type="match status" value="1"/>
</dbReference>
<evidence type="ECO:0000313" key="9">
    <source>
        <dbReference type="EMBL" id="CDG17670.1"/>
    </source>
</evidence>
<reference evidence="9 11" key="1">
    <citation type="submission" date="2013-07" db="EMBL/GenBank/DDBJ databases">
        <authorList>
            <person name="Genoscope - CEA"/>
        </authorList>
    </citation>
    <scope>NUCLEOTIDE SEQUENCE [LARGE SCALE GENOMIC DNA]</scope>
    <source>
        <strain evidence="9">FRM16</strain>
        <strain evidence="11">FRM16 / DSM 17909</strain>
    </source>
</reference>
<name>A0A068QUY1_9GAMM</name>
<dbReference type="Pfam" id="PF01032">
    <property type="entry name" value="FecCD"/>
    <property type="match status" value="1"/>
</dbReference>
<dbReference type="HOGENOM" id="CLU_013016_1_1_6"/>
<reference evidence="10 12" key="2">
    <citation type="submission" date="2019-07" db="EMBL/GenBank/DDBJ databases">
        <title>Genomic Encyclopedia of Type Strains, Phase I: the one thousand microbial genomes (KMG-I) project.</title>
        <authorList>
            <person name="Kyrpides N."/>
        </authorList>
    </citation>
    <scope>NUCLEOTIDE SEQUENCE [LARGE SCALE GENOMIC DNA]</scope>
    <source>
        <strain evidence="10 12">DSM 17909</strain>
    </source>
</reference>
<evidence type="ECO:0000256" key="2">
    <source>
        <dbReference type="ARBA" id="ARBA00007935"/>
    </source>
</evidence>
<dbReference type="FunFam" id="1.10.3470.10:FF:000001">
    <property type="entry name" value="Vitamin B12 ABC transporter permease BtuC"/>
    <property type="match status" value="1"/>
</dbReference>
<evidence type="ECO:0000313" key="10">
    <source>
        <dbReference type="EMBL" id="TYP11602.1"/>
    </source>
</evidence>
<dbReference type="AlphaFoldDB" id="A0A068QUY1"/>
<dbReference type="STRING" id="351671.XDD1_1971"/>
<keyword evidence="6 8" id="KW-1133">Transmembrane helix</keyword>
<feature type="transmembrane region" description="Helical" evidence="8">
    <location>
        <begin position="211"/>
        <end position="229"/>
    </location>
</feature>
<dbReference type="OrthoDB" id="9811721at2"/>
<keyword evidence="12" id="KW-1185">Reference proteome</keyword>
<dbReference type="SUPFAM" id="SSF81345">
    <property type="entry name" value="ABC transporter involved in vitamin B12 uptake, BtuC"/>
    <property type="match status" value="1"/>
</dbReference>
<evidence type="ECO:0000256" key="7">
    <source>
        <dbReference type="ARBA" id="ARBA00023136"/>
    </source>
</evidence>
<evidence type="ECO:0000256" key="5">
    <source>
        <dbReference type="ARBA" id="ARBA00022692"/>
    </source>
</evidence>
<feature type="transmembrane region" description="Helical" evidence="8">
    <location>
        <begin position="289"/>
        <end position="310"/>
    </location>
</feature>
<dbReference type="EMBL" id="VNHN01000011">
    <property type="protein sequence ID" value="TYP11602.1"/>
    <property type="molecule type" value="Genomic_DNA"/>
</dbReference>
<gene>
    <name evidence="9" type="primary">cbrC</name>
    <name evidence="10" type="ORF">LY16_00959</name>
    <name evidence="9" type="ORF">XDD1_1971</name>
</gene>
<feature type="transmembrane region" description="Helical" evidence="8">
    <location>
        <begin position="130"/>
        <end position="150"/>
    </location>
</feature>
<evidence type="ECO:0000256" key="6">
    <source>
        <dbReference type="ARBA" id="ARBA00022989"/>
    </source>
</evidence>
<feature type="transmembrane region" description="Helical" evidence="8">
    <location>
        <begin position="250"/>
        <end position="277"/>
    </location>
</feature>
<dbReference type="GO" id="GO:0033214">
    <property type="term" value="P:siderophore-iron import into cell"/>
    <property type="evidence" value="ECO:0007669"/>
    <property type="project" value="TreeGrafter"/>
</dbReference>
<evidence type="ECO:0000313" key="11">
    <source>
        <dbReference type="Proteomes" id="UP000032721"/>
    </source>
</evidence>
<dbReference type="KEGG" id="xdo:XDD1_1971"/>
<feature type="transmembrane region" description="Helical" evidence="8">
    <location>
        <begin position="75"/>
        <end position="96"/>
    </location>
</feature>
<dbReference type="GO" id="GO:0022857">
    <property type="term" value="F:transmembrane transporter activity"/>
    <property type="evidence" value="ECO:0007669"/>
    <property type="project" value="InterPro"/>
</dbReference>